<proteinExistence type="predicted"/>
<feature type="region of interest" description="Disordered" evidence="1">
    <location>
        <begin position="36"/>
        <end position="69"/>
    </location>
</feature>
<accession>A0A9Q1GEX6</accession>
<evidence type="ECO:0000313" key="2">
    <source>
        <dbReference type="EMBL" id="KAJ8382323.1"/>
    </source>
</evidence>
<dbReference type="Proteomes" id="UP001152622">
    <property type="component" value="Chromosome 1"/>
</dbReference>
<comment type="caution">
    <text evidence="2">The sequence shown here is derived from an EMBL/GenBank/DDBJ whole genome shotgun (WGS) entry which is preliminary data.</text>
</comment>
<organism evidence="2 3">
    <name type="scientific">Synaphobranchus kaupii</name>
    <name type="common">Kaup's arrowtooth eel</name>
    <dbReference type="NCBI Taxonomy" id="118154"/>
    <lineage>
        <taxon>Eukaryota</taxon>
        <taxon>Metazoa</taxon>
        <taxon>Chordata</taxon>
        <taxon>Craniata</taxon>
        <taxon>Vertebrata</taxon>
        <taxon>Euteleostomi</taxon>
        <taxon>Actinopterygii</taxon>
        <taxon>Neopterygii</taxon>
        <taxon>Teleostei</taxon>
        <taxon>Anguilliformes</taxon>
        <taxon>Synaphobranchidae</taxon>
        <taxon>Synaphobranchus</taxon>
    </lineage>
</organism>
<protein>
    <submittedName>
        <fullName evidence="2">Uncharacterized protein</fullName>
    </submittedName>
</protein>
<dbReference type="EMBL" id="JAINUF010000001">
    <property type="protein sequence ID" value="KAJ8382323.1"/>
    <property type="molecule type" value="Genomic_DNA"/>
</dbReference>
<keyword evidence="3" id="KW-1185">Reference proteome</keyword>
<evidence type="ECO:0000256" key="1">
    <source>
        <dbReference type="SAM" id="MobiDB-lite"/>
    </source>
</evidence>
<evidence type="ECO:0000313" key="3">
    <source>
        <dbReference type="Proteomes" id="UP001152622"/>
    </source>
</evidence>
<reference evidence="2" key="1">
    <citation type="journal article" date="2023" name="Science">
        <title>Genome structures resolve the early diversification of teleost fishes.</title>
        <authorList>
            <person name="Parey E."/>
            <person name="Louis A."/>
            <person name="Montfort J."/>
            <person name="Bouchez O."/>
            <person name="Roques C."/>
            <person name="Iampietro C."/>
            <person name="Lluch J."/>
            <person name="Castinel A."/>
            <person name="Donnadieu C."/>
            <person name="Desvignes T."/>
            <person name="Floi Bucao C."/>
            <person name="Jouanno E."/>
            <person name="Wen M."/>
            <person name="Mejri S."/>
            <person name="Dirks R."/>
            <person name="Jansen H."/>
            <person name="Henkel C."/>
            <person name="Chen W.J."/>
            <person name="Zahm M."/>
            <person name="Cabau C."/>
            <person name="Klopp C."/>
            <person name="Thompson A.W."/>
            <person name="Robinson-Rechavi M."/>
            <person name="Braasch I."/>
            <person name="Lecointre G."/>
            <person name="Bobe J."/>
            <person name="Postlethwait J.H."/>
            <person name="Berthelot C."/>
            <person name="Roest Crollius H."/>
            <person name="Guiguen Y."/>
        </authorList>
    </citation>
    <scope>NUCLEOTIDE SEQUENCE</scope>
    <source>
        <strain evidence="2">WJC10195</strain>
    </source>
</reference>
<sequence>MSQHALHAVATALINSEVPGEEVGLRWLPAHDEHPAALPKSSHLRSPVRLRPSLDPPTDPRLAPSVPRYATDKRTRLRFNLQGLISMRAINDQPTSSHTHIELLDRSGGTSNGWTRLLKLTQLSMVLKPYRSRTFTAEQQQATGG</sequence>
<name>A0A9Q1GEX6_SYNKA</name>
<gene>
    <name evidence="2" type="ORF">SKAU_G00031010</name>
</gene>
<dbReference type="AlphaFoldDB" id="A0A9Q1GEX6"/>